<dbReference type="InterPro" id="IPR029016">
    <property type="entry name" value="GAF-like_dom_sf"/>
</dbReference>
<dbReference type="PROSITE" id="PS00675">
    <property type="entry name" value="SIGMA54_INTERACT_1"/>
    <property type="match status" value="1"/>
</dbReference>
<dbReference type="Gene3D" id="3.40.50.300">
    <property type="entry name" value="P-loop containing nucleotide triphosphate hydrolases"/>
    <property type="match status" value="1"/>
</dbReference>
<dbReference type="PROSITE" id="PS50045">
    <property type="entry name" value="SIGMA54_INTERACT_4"/>
    <property type="match status" value="1"/>
</dbReference>
<evidence type="ECO:0000313" key="7">
    <source>
        <dbReference type="EMBL" id="QID16640.1"/>
    </source>
</evidence>
<dbReference type="PRINTS" id="PR01590">
    <property type="entry name" value="HTHFIS"/>
</dbReference>
<dbReference type="AlphaFoldDB" id="A0A6C1B2R6"/>
<dbReference type="InterPro" id="IPR025662">
    <property type="entry name" value="Sigma_54_int_dom_ATP-bd_1"/>
</dbReference>
<dbReference type="InterPro" id="IPR058031">
    <property type="entry name" value="AAA_lid_NorR"/>
</dbReference>
<reference evidence="7 8" key="1">
    <citation type="submission" date="2020-02" db="EMBL/GenBank/DDBJ databases">
        <title>Nitrogenibacter mangrovi gen. nov., sp. nov. isolated from mangrove sediment, a denitrifying betaproteobacterium.</title>
        <authorList>
            <person name="Liao H."/>
            <person name="Tian Y."/>
        </authorList>
    </citation>
    <scope>NUCLEOTIDE SEQUENCE [LARGE SCALE GENOMIC DNA]</scope>
    <source>
        <strain evidence="7 8">M9-3-2</strain>
    </source>
</reference>
<dbReference type="EMBL" id="CP048836">
    <property type="protein sequence ID" value="QID16640.1"/>
    <property type="molecule type" value="Genomic_DNA"/>
</dbReference>
<dbReference type="FunFam" id="3.40.50.300:FF:000006">
    <property type="entry name" value="DNA-binding transcriptional regulator NtrC"/>
    <property type="match status" value="1"/>
</dbReference>
<evidence type="ECO:0000256" key="2">
    <source>
        <dbReference type="ARBA" id="ARBA00022840"/>
    </source>
</evidence>
<accession>A0A6C1B2R6</accession>
<dbReference type="InterPro" id="IPR003018">
    <property type="entry name" value="GAF"/>
</dbReference>
<organism evidence="7 8">
    <name type="scientific">Nitrogeniibacter mangrovi</name>
    <dbReference type="NCBI Taxonomy" id="2016596"/>
    <lineage>
        <taxon>Bacteria</taxon>
        <taxon>Pseudomonadati</taxon>
        <taxon>Pseudomonadota</taxon>
        <taxon>Betaproteobacteria</taxon>
        <taxon>Rhodocyclales</taxon>
        <taxon>Zoogloeaceae</taxon>
        <taxon>Nitrogeniibacter</taxon>
    </lineage>
</organism>
<dbReference type="Gene3D" id="1.10.8.60">
    <property type="match status" value="1"/>
</dbReference>
<dbReference type="GO" id="GO:0006355">
    <property type="term" value="P:regulation of DNA-templated transcription"/>
    <property type="evidence" value="ECO:0007669"/>
    <property type="project" value="InterPro"/>
</dbReference>
<dbReference type="Pfam" id="PF25601">
    <property type="entry name" value="AAA_lid_14"/>
    <property type="match status" value="1"/>
</dbReference>
<dbReference type="PROSITE" id="PS00688">
    <property type="entry name" value="SIGMA54_INTERACT_3"/>
    <property type="match status" value="1"/>
</dbReference>
<evidence type="ECO:0000256" key="4">
    <source>
        <dbReference type="ARBA" id="ARBA00023125"/>
    </source>
</evidence>
<dbReference type="InterPro" id="IPR003593">
    <property type="entry name" value="AAA+_ATPase"/>
</dbReference>
<dbReference type="InterPro" id="IPR002197">
    <property type="entry name" value="HTH_Fis"/>
</dbReference>
<keyword evidence="3" id="KW-0805">Transcription regulation</keyword>
<dbReference type="Pfam" id="PF00158">
    <property type="entry name" value="Sigma54_activat"/>
    <property type="match status" value="1"/>
</dbReference>
<dbReference type="Proteomes" id="UP000501991">
    <property type="component" value="Chromosome"/>
</dbReference>
<sequence length="649" mass="71769">MSTPTPNAVRGHVHRIHDILEREGDAGVRDLVSSSWRRCLRDYQLDPSAPAFPTILTDHELAERRTCAEDIIECAKHEMTTLFQQLGDPELAVVLVDTGGVILHMVAAPNFSEEVGREGFRVGAVWSEGEIGTNGMGTCLVLGEPVVVRQHEHFFAKFTGLTCSAVPIFDPDGRIVAVLDVTSRSTLMQQHSLVLLGMTAQMIENRLIDRRHREDYPVHFHSRPELVYTLHEGMLVVSEDGHIRAANRSALFQLGFDSVESVRAKRLDEVFQVSLDDIVSRSVRSSFHPVPAFSAGSSSRFFMVAQEPASRASQERPRALIDAEAPSRPAVPAGHFSDARLTTQLALAGKVVARGIPVLLHGETGAGKEIFARALHQASPCSDGPFVAVNCASLPEGLIESELFGYRAGAFTGAQRSGRRGKILQADRGTLFLDEIGDMPLSLQARLLRVLDERMITPLGSEDPVPVEFQLVSASHRHLPERVAEGLFREDLYFRLCGLEVALPPLRERTDRRELIGRMLDEEAGRSMAMSRAVETLLMDYPWPGNLRQLRHVLRTAAVLCDGDCLEMAHLPPAVRPAQSVVLGDGEPSHPAEPVRELNPIEANERQVLLQLLDEHHWNVSQVAKALGVSRNTLYRKFHRLGIELKPPQ</sequence>
<dbReference type="InterPro" id="IPR025944">
    <property type="entry name" value="Sigma_54_int_dom_CS"/>
</dbReference>
<dbReference type="CDD" id="cd00009">
    <property type="entry name" value="AAA"/>
    <property type="match status" value="1"/>
</dbReference>
<dbReference type="KEGG" id="azq:G3580_02740"/>
<dbReference type="Gene3D" id="1.10.10.60">
    <property type="entry name" value="Homeodomain-like"/>
    <property type="match status" value="1"/>
</dbReference>
<keyword evidence="5" id="KW-0804">Transcription</keyword>
<dbReference type="GO" id="GO:0043565">
    <property type="term" value="F:sequence-specific DNA binding"/>
    <property type="evidence" value="ECO:0007669"/>
    <property type="project" value="InterPro"/>
</dbReference>
<evidence type="ECO:0000256" key="5">
    <source>
        <dbReference type="ARBA" id="ARBA00023163"/>
    </source>
</evidence>
<dbReference type="SUPFAM" id="SSF52540">
    <property type="entry name" value="P-loop containing nucleoside triphosphate hydrolases"/>
    <property type="match status" value="1"/>
</dbReference>
<evidence type="ECO:0000313" key="8">
    <source>
        <dbReference type="Proteomes" id="UP000501991"/>
    </source>
</evidence>
<dbReference type="InterPro" id="IPR027417">
    <property type="entry name" value="P-loop_NTPase"/>
</dbReference>
<evidence type="ECO:0000256" key="1">
    <source>
        <dbReference type="ARBA" id="ARBA00022741"/>
    </source>
</evidence>
<evidence type="ECO:0000259" key="6">
    <source>
        <dbReference type="PROSITE" id="PS50045"/>
    </source>
</evidence>
<dbReference type="Pfam" id="PF02954">
    <property type="entry name" value="HTH_8"/>
    <property type="match status" value="1"/>
</dbReference>
<dbReference type="RefSeq" id="WP_173763808.1">
    <property type="nucleotide sequence ID" value="NZ_CP048836.1"/>
</dbReference>
<dbReference type="Pfam" id="PF01590">
    <property type="entry name" value="GAF"/>
    <property type="match status" value="1"/>
</dbReference>
<proteinExistence type="predicted"/>
<dbReference type="GO" id="GO:0005524">
    <property type="term" value="F:ATP binding"/>
    <property type="evidence" value="ECO:0007669"/>
    <property type="project" value="UniProtKB-KW"/>
</dbReference>
<keyword evidence="4" id="KW-0238">DNA-binding</keyword>
<dbReference type="SUPFAM" id="SSF55781">
    <property type="entry name" value="GAF domain-like"/>
    <property type="match status" value="1"/>
</dbReference>
<dbReference type="SUPFAM" id="SSF46689">
    <property type="entry name" value="Homeodomain-like"/>
    <property type="match status" value="1"/>
</dbReference>
<keyword evidence="8" id="KW-1185">Reference proteome</keyword>
<dbReference type="SMART" id="SM00382">
    <property type="entry name" value="AAA"/>
    <property type="match status" value="1"/>
</dbReference>
<dbReference type="PANTHER" id="PTHR32071">
    <property type="entry name" value="TRANSCRIPTIONAL REGULATORY PROTEIN"/>
    <property type="match status" value="1"/>
</dbReference>
<dbReference type="PANTHER" id="PTHR32071:SF77">
    <property type="entry name" value="TRANSCRIPTIONAL REGULATORY PROTEIN"/>
    <property type="match status" value="1"/>
</dbReference>
<evidence type="ECO:0000256" key="3">
    <source>
        <dbReference type="ARBA" id="ARBA00023015"/>
    </source>
</evidence>
<keyword evidence="1" id="KW-0547">Nucleotide-binding</keyword>
<dbReference type="Gene3D" id="3.30.450.40">
    <property type="match status" value="1"/>
</dbReference>
<name>A0A6C1B2R6_9RHOO</name>
<feature type="domain" description="Sigma-54 factor interaction" evidence="6">
    <location>
        <begin position="347"/>
        <end position="559"/>
    </location>
</feature>
<gene>
    <name evidence="7" type="ORF">G3580_02740</name>
</gene>
<protein>
    <submittedName>
        <fullName evidence="7">Sigma-54-dependent Fis family transcriptional regulator</fullName>
    </submittedName>
</protein>
<keyword evidence="2" id="KW-0067">ATP-binding</keyword>
<dbReference type="InterPro" id="IPR009057">
    <property type="entry name" value="Homeodomain-like_sf"/>
</dbReference>
<dbReference type="InterPro" id="IPR002078">
    <property type="entry name" value="Sigma_54_int"/>
</dbReference>